<dbReference type="InterPro" id="IPR037278">
    <property type="entry name" value="ARFGAP/RecO"/>
</dbReference>
<comment type="function">
    <text evidence="7">Involved in DNA repair and RecF pathway recombination.</text>
</comment>
<dbReference type="RefSeq" id="WP_273689758.1">
    <property type="nucleotide sequence ID" value="NZ_CP117411.1"/>
</dbReference>
<dbReference type="PANTHER" id="PTHR33991">
    <property type="entry name" value="DNA REPAIR PROTEIN RECO"/>
    <property type="match status" value="1"/>
</dbReference>
<evidence type="ECO:0000256" key="6">
    <source>
        <dbReference type="ARBA" id="ARBA00033409"/>
    </source>
</evidence>
<evidence type="ECO:0000256" key="7">
    <source>
        <dbReference type="HAMAP-Rule" id="MF_00201"/>
    </source>
</evidence>
<dbReference type="Gene3D" id="2.40.50.140">
    <property type="entry name" value="Nucleic acid-binding proteins"/>
    <property type="match status" value="1"/>
</dbReference>
<evidence type="ECO:0000256" key="1">
    <source>
        <dbReference type="ARBA" id="ARBA00007452"/>
    </source>
</evidence>
<organism evidence="9 10">
    <name type="scientific">Sphingomonas naphthae</name>
    <dbReference type="NCBI Taxonomy" id="1813468"/>
    <lineage>
        <taxon>Bacteria</taxon>
        <taxon>Pseudomonadati</taxon>
        <taxon>Pseudomonadota</taxon>
        <taxon>Alphaproteobacteria</taxon>
        <taxon>Sphingomonadales</taxon>
        <taxon>Sphingomonadaceae</taxon>
        <taxon>Sphingomonas</taxon>
    </lineage>
</organism>
<keyword evidence="10" id="KW-1185">Reference proteome</keyword>
<dbReference type="InterPro" id="IPR012340">
    <property type="entry name" value="NA-bd_OB-fold"/>
</dbReference>
<dbReference type="Pfam" id="PF02565">
    <property type="entry name" value="RecO_C"/>
    <property type="match status" value="1"/>
</dbReference>
<accession>A0ABY7TNG7</accession>
<evidence type="ECO:0000256" key="3">
    <source>
        <dbReference type="ARBA" id="ARBA00022763"/>
    </source>
</evidence>
<dbReference type="Pfam" id="PF11967">
    <property type="entry name" value="RecO_N"/>
    <property type="match status" value="1"/>
</dbReference>
<dbReference type="InterPro" id="IPR022572">
    <property type="entry name" value="DNA_rep/recomb_RecO_N"/>
</dbReference>
<dbReference type="InterPro" id="IPR042242">
    <property type="entry name" value="RecO_C"/>
</dbReference>
<protein>
    <recommendedName>
        <fullName evidence="2 7">DNA repair protein RecO</fullName>
    </recommendedName>
    <alternativeName>
        <fullName evidence="6 7">Recombination protein O</fullName>
    </alternativeName>
</protein>
<keyword evidence="4 7" id="KW-0233">DNA recombination</keyword>
<reference evidence="9 10" key="1">
    <citation type="submission" date="2023-02" db="EMBL/GenBank/DDBJ databases">
        <title>Genome sequence of Sphingomonas naphthae.</title>
        <authorList>
            <person name="Kim S."/>
            <person name="Heo J."/>
            <person name="Kwon S.-W."/>
        </authorList>
    </citation>
    <scope>NUCLEOTIDE SEQUENCE [LARGE SCALE GENOMIC DNA]</scope>
    <source>
        <strain evidence="9 10">KACC 18716</strain>
    </source>
</reference>
<dbReference type="HAMAP" id="MF_00201">
    <property type="entry name" value="RecO"/>
    <property type="match status" value="1"/>
</dbReference>
<dbReference type="SUPFAM" id="SSF50249">
    <property type="entry name" value="Nucleic acid-binding proteins"/>
    <property type="match status" value="1"/>
</dbReference>
<name>A0ABY7TNG7_9SPHN</name>
<evidence type="ECO:0000313" key="9">
    <source>
        <dbReference type="EMBL" id="WCT74593.1"/>
    </source>
</evidence>
<evidence type="ECO:0000256" key="4">
    <source>
        <dbReference type="ARBA" id="ARBA00023172"/>
    </source>
</evidence>
<dbReference type="Proteomes" id="UP001220395">
    <property type="component" value="Chromosome"/>
</dbReference>
<dbReference type="SUPFAM" id="SSF57863">
    <property type="entry name" value="ArfGap/RecO-like zinc finger"/>
    <property type="match status" value="1"/>
</dbReference>
<evidence type="ECO:0000256" key="2">
    <source>
        <dbReference type="ARBA" id="ARBA00021310"/>
    </source>
</evidence>
<keyword evidence="3 7" id="KW-0227">DNA damage</keyword>
<dbReference type="NCBIfam" id="TIGR00613">
    <property type="entry name" value="reco"/>
    <property type="match status" value="1"/>
</dbReference>
<dbReference type="InterPro" id="IPR003717">
    <property type="entry name" value="RecO"/>
</dbReference>
<evidence type="ECO:0000313" key="10">
    <source>
        <dbReference type="Proteomes" id="UP001220395"/>
    </source>
</evidence>
<evidence type="ECO:0000256" key="5">
    <source>
        <dbReference type="ARBA" id="ARBA00023204"/>
    </source>
</evidence>
<dbReference type="Gene3D" id="1.20.1440.120">
    <property type="entry name" value="Recombination protein O, C-terminal domain"/>
    <property type="match status" value="1"/>
</dbReference>
<proteinExistence type="inferred from homology"/>
<feature type="domain" description="DNA replication/recombination mediator RecO N-terminal" evidence="8">
    <location>
        <begin position="1"/>
        <end position="76"/>
    </location>
</feature>
<gene>
    <name evidence="7 9" type="primary">recO</name>
    <name evidence="9" type="ORF">PQ455_05015</name>
</gene>
<sequence>MHLATRAIVCAVLPHGEHGAIVRLMTAENGLLPGYVRGGRSRRLRPVLLVGNLVEADFRSRTDAQLAALTVELAESRAALLGEPLAAIGIEWATALTAAALPEGQPYPHLHDALDGVLAAIAAAPSARGWAGALVRYELLVLAELGFGLDLTACAATGVTEDLAWVSPRSGGAVSRGAGAPYADRLLPLPGFLIAGGDAGWGDVVAGLAITGHFLTRDVLIGRAATILPARARLVERLSRLA</sequence>
<dbReference type="EMBL" id="CP117411">
    <property type="protein sequence ID" value="WCT74593.1"/>
    <property type="molecule type" value="Genomic_DNA"/>
</dbReference>
<keyword evidence="5 7" id="KW-0234">DNA repair</keyword>
<comment type="similarity">
    <text evidence="1 7">Belongs to the RecO family.</text>
</comment>
<dbReference type="PANTHER" id="PTHR33991:SF1">
    <property type="entry name" value="DNA REPAIR PROTEIN RECO"/>
    <property type="match status" value="1"/>
</dbReference>
<evidence type="ECO:0000259" key="8">
    <source>
        <dbReference type="Pfam" id="PF11967"/>
    </source>
</evidence>